<dbReference type="InterPro" id="IPR017946">
    <property type="entry name" value="PLC-like_Pdiesterase_TIM-brl"/>
</dbReference>
<dbReference type="eggNOG" id="COG0584">
    <property type="taxonomic scope" value="Bacteria"/>
</dbReference>
<dbReference type="KEGG" id="eha:Ethha_0915"/>
<dbReference type="CDD" id="cd08563">
    <property type="entry name" value="GDPD_TtGDE_like"/>
    <property type="match status" value="1"/>
</dbReference>
<dbReference type="Pfam" id="PF03009">
    <property type="entry name" value="GDPD"/>
    <property type="match status" value="1"/>
</dbReference>
<protein>
    <submittedName>
        <fullName evidence="2">Glycerophosphoryl diester phosphodiesterase</fullName>
    </submittedName>
</protein>
<gene>
    <name evidence="2" type="ordered locus">Ethha_0915</name>
</gene>
<dbReference type="AlphaFoldDB" id="E6U3Q8"/>
<dbReference type="PANTHER" id="PTHR46211:SF14">
    <property type="entry name" value="GLYCEROPHOSPHODIESTER PHOSPHODIESTERASE"/>
    <property type="match status" value="1"/>
</dbReference>
<accession>E6U3Q8</accession>
<dbReference type="InterPro" id="IPR030395">
    <property type="entry name" value="GP_PDE_dom"/>
</dbReference>
<dbReference type="HOGENOM" id="CLU_030006_3_5_9"/>
<dbReference type="EMBL" id="CP002400">
    <property type="protein sequence ID" value="ADU26475.1"/>
    <property type="molecule type" value="Genomic_DNA"/>
</dbReference>
<dbReference type="STRING" id="663278.Ethha_0915"/>
<reference evidence="2 3" key="1">
    <citation type="submission" date="2010-12" db="EMBL/GenBank/DDBJ databases">
        <title>Complete sequence of Ethanoligenens harbinense YUAN-3.</title>
        <authorList>
            <person name="Lucas S."/>
            <person name="Copeland A."/>
            <person name="Lapidus A."/>
            <person name="Cheng J.-F."/>
            <person name="Bruce D."/>
            <person name="Goodwin L."/>
            <person name="Pitluck S."/>
            <person name="Chertkov O."/>
            <person name="Misra M."/>
            <person name="Detter J.C."/>
            <person name="Han C."/>
            <person name="Tapia R."/>
            <person name="Land M."/>
            <person name="Hauser L."/>
            <person name="Jeffries C."/>
            <person name="Kyrpides N."/>
            <person name="Ivanova N."/>
            <person name="Mikhailova N."/>
            <person name="Wang A."/>
            <person name="Mouttaki H."/>
            <person name="He Z."/>
            <person name="Zhou J."/>
            <person name="Hemme C.L."/>
            <person name="Woyke T."/>
        </authorList>
    </citation>
    <scope>NUCLEOTIDE SEQUENCE [LARGE SCALE GENOMIC DNA]</scope>
    <source>
        <strain evidence="3">DSM 18485 / JCM 12961 / CGMCC 1.5033 / YUAN-3</strain>
    </source>
</reference>
<dbReference type="GO" id="GO:0006629">
    <property type="term" value="P:lipid metabolic process"/>
    <property type="evidence" value="ECO:0007669"/>
    <property type="project" value="InterPro"/>
</dbReference>
<dbReference type="SUPFAM" id="SSF51695">
    <property type="entry name" value="PLC-like phosphodiesterases"/>
    <property type="match status" value="1"/>
</dbReference>
<evidence type="ECO:0000313" key="2">
    <source>
        <dbReference type="EMBL" id="ADU26475.1"/>
    </source>
</evidence>
<dbReference type="PROSITE" id="PS51704">
    <property type="entry name" value="GP_PDE"/>
    <property type="match status" value="1"/>
</dbReference>
<feature type="domain" description="GP-PDE" evidence="1">
    <location>
        <begin position="6"/>
        <end position="243"/>
    </location>
</feature>
<dbReference type="RefSeq" id="WP_013484839.1">
    <property type="nucleotide sequence ID" value="NC_014828.1"/>
</dbReference>
<evidence type="ECO:0000313" key="3">
    <source>
        <dbReference type="Proteomes" id="UP000001551"/>
    </source>
</evidence>
<dbReference type="Proteomes" id="UP000001551">
    <property type="component" value="Chromosome"/>
</dbReference>
<proteinExistence type="predicted"/>
<organism evidence="2 3">
    <name type="scientific">Ethanoligenens harbinense (strain DSM 18485 / JCM 12961 / CGMCC 1.5033 / YUAN-3)</name>
    <dbReference type="NCBI Taxonomy" id="663278"/>
    <lineage>
        <taxon>Bacteria</taxon>
        <taxon>Bacillati</taxon>
        <taxon>Bacillota</taxon>
        <taxon>Clostridia</taxon>
        <taxon>Eubacteriales</taxon>
        <taxon>Oscillospiraceae</taxon>
        <taxon>Ethanoligenens</taxon>
    </lineage>
</organism>
<sequence>MLALNTQVIAHRGFSYQAPENTLEAFSLAAELGADGIELDVHLSKDGQIVVIHDDTVDRTGNGTGVVNEMLFDDLRTLDVSMGKPGYTGACIPTLEEVYRLLAPTSLNINVEIKEYRYQDGFVIIPKVLELEERYQLSGRVFYSSFNHYVLREMKQRQPQAATAALYAAGLVDVWEYTKRIPSDAIHPHFFALRDPSLVSQCHANGIAVRPWTIDQPDDMERMLVSGVDAVITNRPDLALKLRG</sequence>
<keyword evidence="3" id="KW-1185">Reference proteome</keyword>
<name>E6U3Q8_ETHHY</name>
<dbReference type="PANTHER" id="PTHR46211">
    <property type="entry name" value="GLYCEROPHOSPHORYL DIESTER PHOSPHODIESTERASE"/>
    <property type="match status" value="1"/>
</dbReference>
<evidence type="ECO:0000259" key="1">
    <source>
        <dbReference type="PROSITE" id="PS51704"/>
    </source>
</evidence>
<dbReference type="Gene3D" id="3.20.20.190">
    <property type="entry name" value="Phosphatidylinositol (PI) phosphodiesterase"/>
    <property type="match status" value="1"/>
</dbReference>
<dbReference type="GO" id="GO:0008081">
    <property type="term" value="F:phosphoric diester hydrolase activity"/>
    <property type="evidence" value="ECO:0007669"/>
    <property type="project" value="InterPro"/>
</dbReference>